<dbReference type="PANTHER" id="PTHR43570:SF16">
    <property type="entry name" value="ALDEHYDE DEHYDROGENASE TYPE III, ISOFORM Q"/>
    <property type="match status" value="1"/>
</dbReference>
<dbReference type="InterPro" id="IPR012394">
    <property type="entry name" value="Aldehyde_DH_NAD(P)"/>
</dbReference>
<name>A0A2G8S202_9APHY</name>
<dbReference type="InterPro" id="IPR016163">
    <property type="entry name" value="Ald_DH_C"/>
</dbReference>
<dbReference type="PANTHER" id="PTHR43570">
    <property type="entry name" value="ALDEHYDE DEHYDROGENASE"/>
    <property type="match status" value="1"/>
</dbReference>
<reference evidence="7 8" key="1">
    <citation type="journal article" date="2015" name="Sci. Rep.">
        <title>Chromosome-level genome map provides insights into diverse defense mechanisms in the medicinal fungus Ganoderma sinense.</title>
        <authorList>
            <person name="Zhu Y."/>
            <person name="Xu J."/>
            <person name="Sun C."/>
            <person name="Zhou S."/>
            <person name="Xu H."/>
            <person name="Nelson D.R."/>
            <person name="Qian J."/>
            <person name="Song J."/>
            <person name="Luo H."/>
            <person name="Xiang L."/>
            <person name="Li Y."/>
            <person name="Xu Z."/>
            <person name="Ji A."/>
            <person name="Wang L."/>
            <person name="Lu S."/>
            <person name="Hayward A."/>
            <person name="Sun W."/>
            <person name="Li X."/>
            <person name="Schwartz D.C."/>
            <person name="Wang Y."/>
            <person name="Chen S."/>
        </authorList>
    </citation>
    <scope>NUCLEOTIDE SEQUENCE [LARGE SCALE GENOMIC DNA]</scope>
    <source>
        <strain evidence="7 8">ZZ0214-1</strain>
    </source>
</reference>
<dbReference type="InterPro" id="IPR032675">
    <property type="entry name" value="LRR_dom_sf"/>
</dbReference>
<dbReference type="Gene3D" id="3.80.10.10">
    <property type="entry name" value="Ribonuclease Inhibitor"/>
    <property type="match status" value="1"/>
</dbReference>
<feature type="active site" evidence="3">
    <location>
        <position position="232"/>
    </location>
</feature>
<dbReference type="InterPro" id="IPR029510">
    <property type="entry name" value="Ald_DH_CS_GLU"/>
</dbReference>
<dbReference type="Gene3D" id="3.40.309.10">
    <property type="entry name" value="Aldehyde Dehydrogenase, Chain A, domain 2"/>
    <property type="match status" value="1"/>
</dbReference>
<dbReference type="GO" id="GO:0005737">
    <property type="term" value="C:cytoplasm"/>
    <property type="evidence" value="ECO:0007669"/>
    <property type="project" value="TreeGrafter"/>
</dbReference>
<evidence type="ECO:0000256" key="1">
    <source>
        <dbReference type="ARBA" id="ARBA00009986"/>
    </source>
</evidence>
<evidence type="ECO:0000256" key="2">
    <source>
        <dbReference type="ARBA" id="ARBA00023002"/>
    </source>
</evidence>
<evidence type="ECO:0000256" key="4">
    <source>
        <dbReference type="RuleBase" id="RU003345"/>
    </source>
</evidence>
<dbReference type="OrthoDB" id="2745919at2759"/>
<organism evidence="7 8">
    <name type="scientific">Ganoderma sinense ZZ0214-1</name>
    <dbReference type="NCBI Taxonomy" id="1077348"/>
    <lineage>
        <taxon>Eukaryota</taxon>
        <taxon>Fungi</taxon>
        <taxon>Dikarya</taxon>
        <taxon>Basidiomycota</taxon>
        <taxon>Agaricomycotina</taxon>
        <taxon>Agaricomycetes</taxon>
        <taxon>Polyporales</taxon>
        <taxon>Polyporaceae</taxon>
        <taxon>Ganoderma</taxon>
    </lineage>
</organism>
<dbReference type="Pfam" id="PF00646">
    <property type="entry name" value="F-box"/>
    <property type="match status" value="1"/>
</dbReference>
<comment type="caution">
    <text evidence="7">The sequence shown here is derived from an EMBL/GenBank/DDBJ whole genome shotgun (WGS) entry which is preliminary data.</text>
</comment>
<evidence type="ECO:0000256" key="3">
    <source>
        <dbReference type="PROSITE-ProRule" id="PRU10007"/>
    </source>
</evidence>
<dbReference type="SUPFAM" id="SSF53720">
    <property type="entry name" value="ALDH-like"/>
    <property type="match status" value="1"/>
</dbReference>
<dbReference type="EMBL" id="AYKW01000034">
    <property type="protein sequence ID" value="PIL27803.1"/>
    <property type="molecule type" value="Genomic_DNA"/>
</dbReference>
<comment type="similarity">
    <text evidence="1 4">Belongs to the aldehyde dehydrogenase family.</text>
</comment>
<dbReference type="InterPro" id="IPR001810">
    <property type="entry name" value="F-box_dom"/>
</dbReference>
<evidence type="ECO:0008006" key="9">
    <source>
        <dbReference type="Google" id="ProtNLM"/>
    </source>
</evidence>
<accession>A0A2G8S202</accession>
<dbReference type="PROSITE" id="PS00687">
    <property type="entry name" value="ALDEHYDE_DEHYDR_GLU"/>
    <property type="match status" value="1"/>
</dbReference>
<dbReference type="STRING" id="1077348.A0A2G8S202"/>
<protein>
    <recommendedName>
        <fullName evidence="9">Aldehyde dehydrogenase domain-containing protein</fullName>
    </recommendedName>
</protein>
<dbReference type="InterPro" id="IPR016161">
    <property type="entry name" value="Ald_DH/histidinol_DH"/>
</dbReference>
<sequence length="987" mass="109662">MSSDRDTKVTPIAPSDLTLSTTQEIDEVYARLSKTFESGVTRPLAYRRTQLLQLARMLQDNHTSFEDALLADLNKPRMETTVAEVAHLVTSALNAAENLEEWAAPTPCPTKEMWRSAWGATLHKEPKGVALIISPWNYPLVLTVNPLIGAIAAGCPVVLKPSELVPTFCELVSRLVSQYLDPAAYAVVKGAVPETTHALALRWAHIFYTGNSRVGRIVATAAGRHLTPVTLELGGKSPVVLAEDIGEAEMDVVARRVWFGKMQNAGQLCIAPDYAVVPRAKVDRFVEGLKKAHGEFFPDGEKGHPLTGEIPLSNIINPTHHARLVDLLRRTKGRVVFGGEIREDKSIGPTILTDVPVDDVLMEEEIFGPFLPIIPVDSIDEAIQVLNSKPSPLVIYLFTNQDDLKYKFLERTKSGQLVLNDTIMQLVAHEMPFGGQGESGYGMWFGKATFDLFTHSRGSITVPFSEEQFFEGSMQNLNISVARPQGLPDLNFDILSQITSSLTRCDVARLSRTCRTLRSALSPELPRGGVTLEARSLTSFLQFADTKHGEDRLRYFHELVLPGSTYTYKSLLRSKHATSIKNIGHAVSTVLLAAHDLEYLSILDLNVFSFPPAMLKEVLSSLPHLRELEMSAVQKIHENALEKLLPRLRKLGLRFQDGCNASTFLQLDSAAPQALELAEVVLYNATFQTASPSFPAVCTLRVSPVMVPSDIDALTRLFPNVEDVVFDFHHTYVDSGYGGRDQSWTDPSAKTWRDRLLSRPQKKADAWPHIKSLRITGQGVQNVVWAGLTCQVPRLEVGCQILKVQGLVGVLGELCSDCVVFRPGVFHAPWRMQSVGWDLLRAIESARCVTRLAIVLCRGVVDPVRHVLRWAEEAFGTCSVSCLLLRFEFDYPTSEERSSQLERLRAALSGKILSLRVVLFQMKDDVLLCWKKEERARGAWKKMSEDEGRKLIASEKMCPASIEPCEQCKNIYSGNDSDSDSDQFCYE</sequence>
<dbReference type="GO" id="GO:0006081">
    <property type="term" value="P:aldehyde metabolic process"/>
    <property type="evidence" value="ECO:0007669"/>
    <property type="project" value="InterPro"/>
</dbReference>
<evidence type="ECO:0000259" key="6">
    <source>
        <dbReference type="Pfam" id="PF00646"/>
    </source>
</evidence>
<dbReference type="FunFam" id="3.40.605.10:FF:000004">
    <property type="entry name" value="Aldehyde dehydrogenase"/>
    <property type="match status" value="1"/>
</dbReference>
<dbReference type="InterPro" id="IPR016162">
    <property type="entry name" value="Ald_DH_N"/>
</dbReference>
<dbReference type="Proteomes" id="UP000230002">
    <property type="component" value="Unassembled WGS sequence"/>
</dbReference>
<gene>
    <name evidence="7" type="ORF">GSI_10957</name>
</gene>
<dbReference type="CDD" id="cd09917">
    <property type="entry name" value="F-box_SF"/>
    <property type="match status" value="1"/>
</dbReference>
<evidence type="ECO:0000313" key="8">
    <source>
        <dbReference type="Proteomes" id="UP000230002"/>
    </source>
</evidence>
<keyword evidence="2 4" id="KW-0560">Oxidoreductase</keyword>
<dbReference type="Gene3D" id="3.40.605.10">
    <property type="entry name" value="Aldehyde Dehydrogenase, Chain A, domain 1"/>
    <property type="match status" value="1"/>
</dbReference>
<evidence type="ECO:0000259" key="5">
    <source>
        <dbReference type="Pfam" id="PF00171"/>
    </source>
</evidence>
<feature type="domain" description="Aldehyde dehydrogenase" evidence="5">
    <location>
        <begin position="18"/>
        <end position="455"/>
    </location>
</feature>
<dbReference type="Pfam" id="PF00171">
    <property type="entry name" value="Aldedh"/>
    <property type="match status" value="1"/>
</dbReference>
<dbReference type="InterPro" id="IPR015590">
    <property type="entry name" value="Aldehyde_DH_dom"/>
</dbReference>
<proteinExistence type="inferred from homology"/>
<keyword evidence="8" id="KW-1185">Reference proteome</keyword>
<dbReference type="AlphaFoldDB" id="A0A2G8S202"/>
<dbReference type="GO" id="GO:0004029">
    <property type="term" value="F:aldehyde dehydrogenase (NAD+) activity"/>
    <property type="evidence" value="ECO:0007669"/>
    <property type="project" value="TreeGrafter"/>
</dbReference>
<feature type="domain" description="F-box" evidence="6">
    <location>
        <begin position="487"/>
        <end position="521"/>
    </location>
</feature>
<evidence type="ECO:0000313" key="7">
    <source>
        <dbReference type="EMBL" id="PIL27803.1"/>
    </source>
</evidence>